<dbReference type="Pfam" id="PF00226">
    <property type="entry name" value="DnaJ"/>
    <property type="match status" value="1"/>
</dbReference>
<dbReference type="STRING" id="546991.N1JMK4"/>
<keyword evidence="5" id="KW-0143">Chaperone</keyword>
<dbReference type="GO" id="GO:0051082">
    <property type="term" value="F:unfolded protein binding"/>
    <property type="evidence" value="ECO:0007669"/>
    <property type="project" value="InterPro"/>
</dbReference>
<evidence type="ECO:0000256" key="3">
    <source>
        <dbReference type="ARBA" id="ARBA00022771"/>
    </source>
</evidence>
<dbReference type="PROSITE" id="PS51188">
    <property type="entry name" value="ZF_CR"/>
    <property type="match status" value="1"/>
</dbReference>
<evidence type="ECO:0000313" key="12">
    <source>
        <dbReference type="Proteomes" id="UP000015441"/>
    </source>
</evidence>
<feature type="compositionally biased region" description="Polar residues" evidence="7">
    <location>
        <begin position="406"/>
        <end position="418"/>
    </location>
</feature>
<keyword evidence="4 6" id="KW-0862">Zinc</keyword>
<dbReference type="SUPFAM" id="SSF57938">
    <property type="entry name" value="DnaJ/Hsp40 cysteine-rich domain"/>
    <property type="match status" value="1"/>
</dbReference>
<dbReference type="CDD" id="cd10719">
    <property type="entry name" value="DnaJ_zf"/>
    <property type="match status" value="1"/>
</dbReference>
<dbReference type="CDD" id="cd06257">
    <property type="entry name" value="DnaJ"/>
    <property type="match status" value="1"/>
</dbReference>
<dbReference type="InParanoid" id="N1JMK4"/>
<dbReference type="eggNOG" id="KOG0712">
    <property type="taxonomic scope" value="Eukaryota"/>
</dbReference>
<dbReference type="GO" id="GO:0008270">
    <property type="term" value="F:zinc ion binding"/>
    <property type="evidence" value="ECO:0007669"/>
    <property type="project" value="UniProtKB-KW"/>
</dbReference>
<evidence type="ECO:0000256" key="8">
    <source>
        <dbReference type="SAM" id="SignalP"/>
    </source>
</evidence>
<feature type="domain" description="J" evidence="9">
    <location>
        <begin position="24"/>
        <end position="89"/>
    </location>
</feature>
<dbReference type="GO" id="GO:0006457">
    <property type="term" value="P:protein folding"/>
    <property type="evidence" value="ECO:0007669"/>
    <property type="project" value="InterPro"/>
</dbReference>
<accession>N1JMK4</accession>
<dbReference type="SUPFAM" id="SSF46565">
    <property type="entry name" value="Chaperone J-domain"/>
    <property type="match status" value="1"/>
</dbReference>
<dbReference type="SMART" id="SM00271">
    <property type="entry name" value="DnaJ"/>
    <property type="match status" value="1"/>
</dbReference>
<dbReference type="InterPro" id="IPR008971">
    <property type="entry name" value="HSP40/DnaJ_pept-bd"/>
</dbReference>
<dbReference type="EMBL" id="CAUH01005497">
    <property type="protein sequence ID" value="CCU81825.1"/>
    <property type="molecule type" value="Genomic_DNA"/>
</dbReference>
<keyword evidence="8" id="KW-0732">Signal</keyword>
<dbReference type="Gene3D" id="1.10.287.110">
    <property type="entry name" value="DnaJ domain"/>
    <property type="match status" value="1"/>
</dbReference>
<dbReference type="PROSITE" id="PS50076">
    <property type="entry name" value="DNAJ_2"/>
    <property type="match status" value="1"/>
</dbReference>
<keyword evidence="3 6" id="KW-0863">Zinc-finger</keyword>
<evidence type="ECO:0000313" key="11">
    <source>
        <dbReference type="EMBL" id="CCU81825.1"/>
    </source>
</evidence>
<organism evidence="11 12">
    <name type="scientific">Blumeria graminis f. sp. hordei (strain DH14)</name>
    <name type="common">Barley powdery mildew</name>
    <name type="synonym">Oidium monilioides f. sp. hordei</name>
    <dbReference type="NCBI Taxonomy" id="546991"/>
    <lineage>
        <taxon>Eukaryota</taxon>
        <taxon>Fungi</taxon>
        <taxon>Dikarya</taxon>
        <taxon>Ascomycota</taxon>
        <taxon>Pezizomycotina</taxon>
        <taxon>Leotiomycetes</taxon>
        <taxon>Erysiphales</taxon>
        <taxon>Erysiphaceae</taxon>
        <taxon>Blumeria</taxon>
        <taxon>Blumeria hordei</taxon>
    </lineage>
</organism>
<dbReference type="PRINTS" id="PR00625">
    <property type="entry name" value="JDOMAIN"/>
</dbReference>
<dbReference type="FunCoup" id="N1JMK4">
    <property type="interactions" value="437"/>
</dbReference>
<dbReference type="HOGENOM" id="CLU_017633_0_2_1"/>
<dbReference type="AlphaFoldDB" id="N1JMK4"/>
<dbReference type="GO" id="GO:0030544">
    <property type="term" value="F:Hsp70 protein binding"/>
    <property type="evidence" value="ECO:0007669"/>
    <property type="project" value="InterPro"/>
</dbReference>
<dbReference type="FunFam" id="2.10.230.10:FF:000001">
    <property type="entry name" value="DnaJ subfamily A member 2"/>
    <property type="match status" value="1"/>
</dbReference>
<feature type="chain" id="PRO_5004107325" evidence="8">
    <location>
        <begin position="22"/>
        <end position="418"/>
    </location>
</feature>
<dbReference type="Gene3D" id="2.60.260.20">
    <property type="entry name" value="Urease metallochaperone UreE, N-terminal domain"/>
    <property type="match status" value="2"/>
</dbReference>
<gene>
    <name evidence="11" type="ORF">BGHDH14_bgh04629</name>
</gene>
<name>N1JMK4_BLUG1</name>
<dbReference type="PANTHER" id="PTHR43888">
    <property type="entry name" value="DNAJ-LIKE-2, ISOFORM A-RELATED"/>
    <property type="match status" value="1"/>
</dbReference>
<feature type="zinc finger region" description="CR-type" evidence="6">
    <location>
        <begin position="147"/>
        <end position="229"/>
    </location>
</feature>
<dbReference type="OrthoDB" id="550424at2759"/>
<keyword evidence="12" id="KW-1185">Reference proteome</keyword>
<evidence type="ECO:0000256" key="5">
    <source>
        <dbReference type="ARBA" id="ARBA00023186"/>
    </source>
</evidence>
<evidence type="ECO:0000256" key="1">
    <source>
        <dbReference type="ARBA" id="ARBA00022723"/>
    </source>
</evidence>
<dbReference type="CDD" id="cd10747">
    <property type="entry name" value="DnaJ_C"/>
    <property type="match status" value="1"/>
</dbReference>
<evidence type="ECO:0000256" key="7">
    <source>
        <dbReference type="SAM" id="MobiDB-lite"/>
    </source>
</evidence>
<dbReference type="PROSITE" id="PS00636">
    <property type="entry name" value="DNAJ_1"/>
    <property type="match status" value="1"/>
</dbReference>
<comment type="caution">
    <text evidence="11">The sequence shown here is derived from an EMBL/GenBank/DDBJ whole genome shotgun (WGS) entry which is preliminary data.</text>
</comment>
<dbReference type="InterPro" id="IPR018253">
    <property type="entry name" value="DnaJ_domain_CS"/>
</dbReference>
<evidence type="ECO:0000256" key="4">
    <source>
        <dbReference type="ARBA" id="ARBA00022833"/>
    </source>
</evidence>
<reference evidence="11 12" key="1">
    <citation type="journal article" date="2010" name="Science">
        <title>Genome expansion and gene loss in powdery mildew fungi reveal tradeoffs in extreme parasitism.</title>
        <authorList>
            <person name="Spanu P.D."/>
            <person name="Abbott J.C."/>
            <person name="Amselem J."/>
            <person name="Burgis T.A."/>
            <person name="Soanes D.M."/>
            <person name="Stueber K."/>
            <person name="Ver Loren van Themaat E."/>
            <person name="Brown J.K.M."/>
            <person name="Butcher S.A."/>
            <person name="Gurr S.J."/>
            <person name="Lebrun M.-H."/>
            <person name="Ridout C.J."/>
            <person name="Schulze-Lefert P."/>
            <person name="Talbot N.J."/>
            <person name="Ahmadinejad N."/>
            <person name="Ametz C."/>
            <person name="Barton G.R."/>
            <person name="Benjdia M."/>
            <person name="Bidzinski P."/>
            <person name="Bindschedler L.V."/>
            <person name="Both M."/>
            <person name="Brewer M.T."/>
            <person name="Cadle-Davidson L."/>
            <person name="Cadle-Davidson M.M."/>
            <person name="Collemare J."/>
            <person name="Cramer R."/>
            <person name="Frenkel O."/>
            <person name="Godfrey D."/>
            <person name="Harriman J."/>
            <person name="Hoede C."/>
            <person name="King B.C."/>
            <person name="Klages S."/>
            <person name="Kleemann J."/>
            <person name="Knoll D."/>
            <person name="Koti P.S."/>
            <person name="Kreplak J."/>
            <person name="Lopez-Ruiz F.J."/>
            <person name="Lu X."/>
            <person name="Maekawa T."/>
            <person name="Mahanil S."/>
            <person name="Micali C."/>
            <person name="Milgroom M.G."/>
            <person name="Montana G."/>
            <person name="Noir S."/>
            <person name="O'Connell R.J."/>
            <person name="Oberhaensli S."/>
            <person name="Parlange F."/>
            <person name="Pedersen C."/>
            <person name="Quesneville H."/>
            <person name="Reinhardt R."/>
            <person name="Rott M."/>
            <person name="Sacristan S."/>
            <person name="Schmidt S.M."/>
            <person name="Schoen M."/>
            <person name="Skamnioti P."/>
            <person name="Sommer H."/>
            <person name="Stephens A."/>
            <person name="Takahara H."/>
            <person name="Thordal-Christensen H."/>
            <person name="Vigouroux M."/>
            <person name="Wessling R."/>
            <person name="Wicker T."/>
            <person name="Panstruga R."/>
        </authorList>
    </citation>
    <scope>NUCLEOTIDE SEQUENCE [LARGE SCALE GENOMIC DNA]</scope>
    <source>
        <strain evidence="11">DH14</strain>
    </source>
</reference>
<evidence type="ECO:0000259" key="9">
    <source>
        <dbReference type="PROSITE" id="PS50076"/>
    </source>
</evidence>
<dbReference type="Gene3D" id="2.10.230.10">
    <property type="entry name" value="Heat shock protein DnaJ, cysteine-rich domain"/>
    <property type="match status" value="1"/>
</dbReference>
<evidence type="ECO:0000256" key="2">
    <source>
        <dbReference type="ARBA" id="ARBA00022737"/>
    </source>
</evidence>
<dbReference type="SUPFAM" id="SSF49493">
    <property type="entry name" value="HSP40/DnaJ peptide-binding domain"/>
    <property type="match status" value="2"/>
</dbReference>
<feature type="signal peptide" evidence="8">
    <location>
        <begin position="1"/>
        <end position="21"/>
    </location>
</feature>
<dbReference type="InterPro" id="IPR001623">
    <property type="entry name" value="DnaJ_domain"/>
</dbReference>
<dbReference type="InterPro" id="IPR036869">
    <property type="entry name" value="J_dom_sf"/>
</dbReference>
<keyword evidence="2" id="KW-0677">Repeat</keyword>
<dbReference type="InterPro" id="IPR044713">
    <property type="entry name" value="DNJA1/2-like"/>
</dbReference>
<sequence length="418" mass="47700">MKMWYSTVSLVLLLLLQLVNCNKDFYERLEVHKDASNQDLKQAYRRLSKKFHPDKNQGNEEAKTNFVQVAEAYEVLSDPESRKIYDRYGYEGLKQRQQGGGGNHHDPMDLFSRFFGGGGHYGHNQGQRQGPSMEVKVEVPLSYFYNGRNTEFKIEKQQICDDCGGSGSLDGKVDTCHACNGHGIQLKKKMLAPGIYQQIQVTCDTCRGQGKTIKNKCPVCHGNRVVRKETTFSLNVEKGLPSGKVVVFENDADESPDYIAGDLYVKILEKEPAIEDDLESRVDGVFFRRRGDDLYWKEVLSLREAWLGSWTRNLTHLDGHIVTLSRSRGEVVQPGQVQRIEGEGMPKWHENGDSVYHSTDYGDLYVEYTVVLPDQMEKKLEEDIWSLWEDWRKKNGIDLQKDSNRPTKSSGTSGKDEL</sequence>
<evidence type="ECO:0000259" key="10">
    <source>
        <dbReference type="PROSITE" id="PS51188"/>
    </source>
</evidence>
<dbReference type="Pfam" id="PF01556">
    <property type="entry name" value="DnaJ_C"/>
    <property type="match status" value="1"/>
</dbReference>
<keyword evidence="1 6" id="KW-0479">Metal-binding</keyword>
<dbReference type="InterPro" id="IPR001305">
    <property type="entry name" value="HSP_DnaJ_Cys-rich_dom"/>
</dbReference>
<protein>
    <submittedName>
        <fullName evidence="11">DnaJ-domain containing protein</fullName>
    </submittedName>
</protein>
<dbReference type="Pfam" id="PF00684">
    <property type="entry name" value="DnaJ_CXXCXGXG"/>
    <property type="match status" value="1"/>
</dbReference>
<proteinExistence type="predicted"/>
<dbReference type="Proteomes" id="UP000015441">
    <property type="component" value="Unassembled WGS sequence"/>
</dbReference>
<dbReference type="InterPro" id="IPR002939">
    <property type="entry name" value="DnaJ_C"/>
</dbReference>
<feature type="domain" description="CR-type" evidence="10">
    <location>
        <begin position="147"/>
        <end position="229"/>
    </location>
</feature>
<feature type="region of interest" description="Disordered" evidence="7">
    <location>
        <begin position="398"/>
        <end position="418"/>
    </location>
</feature>
<evidence type="ECO:0000256" key="6">
    <source>
        <dbReference type="PROSITE-ProRule" id="PRU00546"/>
    </source>
</evidence>
<dbReference type="InterPro" id="IPR036410">
    <property type="entry name" value="HSP_DnaJ_Cys-rich_dom_sf"/>
</dbReference>